<dbReference type="GO" id="GO:0016020">
    <property type="term" value="C:membrane"/>
    <property type="evidence" value="ECO:0007669"/>
    <property type="project" value="InterPro"/>
</dbReference>
<feature type="domain" description="Signal transduction histidine kinase internal region" evidence="3">
    <location>
        <begin position="166"/>
        <end position="243"/>
    </location>
</feature>
<feature type="transmembrane region" description="Helical" evidence="2">
    <location>
        <begin position="87"/>
        <end position="109"/>
    </location>
</feature>
<keyword evidence="1" id="KW-0175">Coiled coil</keyword>
<dbReference type="OrthoDB" id="9792992at2"/>
<dbReference type="Pfam" id="PF06580">
    <property type="entry name" value="His_kinase"/>
    <property type="match status" value="1"/>
</dbReference>
<dbReference type="PANTHER" id="PTHR34220">
    <property type="entry name" value="SENSOR HISTIDINE KINASE YPDA"/>
    <property type="match status" value="1"/>
</dbReference>
<evidence type="ECO:0000313" key="4">
    <source>
        <dbReference type="EMBL" id="AFC22919.1"/>
    </source>
</evidence>
<reference evidence="4 5" key="1">
    <citation type="journal article" date="2012" name="Stand. Genomic Sci.">
        <title>Complete genome sequencing and analysis of Saprospira grandis str. Lewin, a predatory marine bacterium.</title>
        <authorList>
            <person name="Saw J.H."/>
            <person name="Yuryev A."/>
            <person name="Kanbe M."/>
            <person name="Hou S."/>
            <person name="Young A.G."/>
            <person name="Aizawa S."/>
            <person name="Alam M."/>
        </authorList>
    </citation>
    <scope>NUCLEOTIDE SEQUENCE [LARGE SCALE GENOMIC DNA]</scope>
    <source>
        <strain evidence="4 5">Lewin</strain>
    </source>
</reference>
<evidence type="ECO:0000259" key="3">
    <source>
        <dbReference type="Pfam" id="PF06580"/>
    </source>
</evidence>
<keyword evidence="4" id="KW-0808">Transferase</keyword>
<dbReference type="HOGENOM" id="CLU_020473_1_0_10"/>
<dbReference type="STRING" id="984262.SGRA_0178"/>
<name>H6L547_SAPGL</name>
<feature type="transmembrane region" description="Helical" evidence="2">
    <location>
        <begin position="17"/>
        <end position="35"/>
    </location>
</feature>
<proteinExistence type="predicted"/>
<keyword evidence="5" id="KW-1185">Reference proteome</keyword>
<dbReference type="Gene3D" id="3.30.565.10">
    <property type="entry name" value="Histidine kinase-like ATPase, C-terminal domain"/>
    <property type="match status" value="1"/>
</dbReference>
<dbReference type="GO" id="GO:0000155">
    <property type="term" value="F:phosphorelay sensor kinase activity"/>
    <property type="evidence" value="ECO:0007669"/>
    <property type="project" value="InterPro"/>
</dbReference>
<evidence type="ECO:0000256" key="1">
    <source>
        <dbReference type="SAM" id="Coils"/>
    </source>
</evidence>
<accession>H6L547</accession>
<feature type="transmembrane region" description="Helical" evidence="2">
    <location>
        <begin position="55"/>
        <end position="75"/>
    </location>
</feature>
<gene>
    <name evidence="4" type="ordered locus">SGRA_0178</name>
</gene>
<dbReference type="EMBL" id="CP002831">
    <property type="protein sequence ID" value="AFC22919.1"/>
    <property type="molecule type" value="Genomic_DNA"/>
</dbReference>
<evidence type="ECO:0000313" key="5">
    <source>
        <dbReference type="Proteomes" id="UP000007519"/>
    </source>
</evidence>
<keyword evidence="2" id="KW-1133">Transmembrane helix</keyword>
<dbReference type="KEGG" id="sgn:SGRA_0178"/>
<keyword evidence="2" id="KW-0812">Transmembrane</keyword>
<feature type="transmembrane region" description="Helical" evidence="2">
    <location>
        <begin position="121"/>
        <end position="142"/>
    </location>
</feature>
<dbReference type="Proteomes" id="UP000007519">
    <property type="component" value="Chromosome"/>
</dbReference>
<evidence type="ECO:0000256" key="2">
    <source>
        <dbReference type="SAM" id="Phobius"/>
    </source>
</evidence>
<dbReference type="AlphaFoldDB" id="H6L547"/>
<dbReference type="InterPro" id="IPR050640">
    <property type="entry name" value="Bact_2-comp_sensor_kinase"/>
</dbReference>
<dbReference type="InterPro" id="IPR036890">
    <property type="entry name" value="HATPase_C_sf"/>
</dbReference>
<protein>
    <submittedName>
        <fullName evidence="4">Signal transduction histidine kinase, LytS</fullName>
    </submittedName>
</protein>
<dbReference type="eggNOG" id="COG2972">
    <property type="taxonomic scope" value="Bacteria"/>
</dbReference>
<feature type="coiled-coil region" evidence="1">
    <location>
        <begin position="141"/>
        <end position="168"/>
    </location>
</feature>
<dbReference type="PANTHER" id="PTHR34220:SF7">
    <property type="entry name" value="SENSOR HISTIDINE KINASE YPDA"/>
    <property type="match status" value="1"/>
</dbReference>
<dbReference type="RefSeq" id="WP_014373169.1">
    <property type="nucleotide sequence ID" value="NC_016940.1"/>
</dbReference>
<dbReference type="InterPro" id="IPR010559">
    <property type="entry name" value="Sig_transdc_His_kin_internal"/>
</dbReference>
<keyword evidence="4" id="KW-0418">Kinase</keyword>
<sequence>MQKEDCGFDFSPSWRKFIFHFLPWLILLISPILWIDWTHTHIPWQKFLFKHTLNLGFNVVVFYLNFYVWVPQLLIKRKHRAFLGRNLAFLLPMLFFLHFCYSEIIGSYMLVNEGHLHKPPIFLLLFGDSLAFSLSVGVASAIRVTQRLQSEKDRYQEMENEHLKSELLYLKYQLQPHFFFNTLNNIYALIDLAPKMAQENVLRLSRLMRYILYHSDEMAVPLADEIQFLQNYVELMRLRYAEHVQIEMEFPKEEGLQVPPLLLIPLLENAFKHGVDARRPSFIQLSLRLDEEWLCFEVKNSLFPKTETDKSGSGIGLENLCKRLELFYPEQDYQFEQGPQSNYFLARLCLPK</sequence>
<dbReference type="SUPFAM" id="SSF55874">
    <property type="entry name" value="ATPase domain of HSP90 chaperone/DNA topoisomerase II/histidine kinase"/>
    <property type="match status" value="1"/>
</dbReference>
<keyword evidence="2" id="KW-0472">Membrane</keyword>
<organism evidence="4 5">
    <name type="scientific">Saprospira grandis (strain Lewin)</name>
    <dbReference type="NCBI Taxonomy" id="984262"/>
    <lineage>
        <taxon>Bacteria</taxon>
        <taxon>Pseudomonadati</taxon>
        <taxon>Bacteroidota</taxon>
        <taxon>Saprospiria</taxon>
        <taxon>Saprospirales</taxon>
        <taxon>Saprospiraceae</taxon>
        <taxon>Saprospira</taxon>
    </lineage>
</organism>